<organism evidence="2 3">
    <name type="scientific">Daldinia eschscholtzii</name>
    <dbReference type="NCBI Taxonomy" id="292717"/>
    <lineage>
        <taxon>Eukaryota</taxon>
        <taxon>Fungi</taxon>
        <taxon>Dikarya</taxon>
        <taxon>Ascomycota</taxon>
        <taxon>Pezizomycotina</taxon>
        <taxon>Sordariomycetes</taxon>
        <taxon>Xylariomycetidae</taxon>
        <taxon>Xylariales</taxon>
        <taxon>Hypoxylaceae</taxon>
        <taxon>Daldinia</taxon>
    </lineage>
</organism>
<comment type="caution">
    <text evidence="2">The sequence shown here is derived from an EMBL/GenBank/DDBJ whole genome shotgun (WGS) entry which is preliminary data.</text>
</comment>
<evidence type="ECO:0000313" key="2">
    <source>
        <dbReference type="EMBL" id="KAK6951438.1"/>
    </source>
</evidence>
<evidence type="ECO:0000313" key="3">
    <source>
        <dbReference type="Proteomes" id="UP001369815"/>
    </source>
</evidence>
<protein>
    <submittedName>
        <fullName evidence="2">Uncharacterized protein</fullName>
    </submittedName>
</protein>
<gene>
    <name evidence="2" type="ORF">Daesc_007973</name>
</gene>
<reference evidence="2 3" key="1">
    <citation type="journal article" date="2024" name="Front Chem Biol">
        <title>Unveiling the potential of Daldinia eschscholtzii MFLUCC 19-0629 through bioactivity and bioinformatics studies for enhanced sustainable agriculture production.</title>
        <authorList>
            <person name="Brooks S."/>
            <person name="Weaver J.A."/>
            <person name="Klomchit A."/>
            <person name="Alharthi S.A."/>
            <person name="Onlamun T."/>
            <person name="Nurani R."/>
            <person name="Vong T.K."/>
            <person name="Alberti F."/>
            <person name="Greco C."/>
        </authorList>
    </citation>
    <scope>NUCLEOTIDE SEQUENCE [LARGE SCALE GENOMIC DNA]</scope>
    <source>
        <strain evidence="2">MFLUCC 19-0629</strain>
    </source>
</reference>
<dbReference type="AlphaFoldDB" id="A0AAX6MFF8"/>
<name>A0AAX6MFF8_9PEZI</name>
<dbReference type="EMBL" id="JBANMG010000007">
    <property type="protein sequence ID" value="KAK6951438.1"/>
    <property type="molecule type" value="Genomic_DNA"/>
</dbReference>
<feature type="region of interest" description="Disordered" evidence="1">
    <location>
        <begin position="57"/>
        <end position="83"/>
    </location>
</feature>
<dbReference type="Proteomes" id="UP001369815">
    <property type="component" value="Unassembled WGS sequence"/>
</dbReference>
<dbReference type="Gene3D" id="3.10.129.10">
    <property type="entry name" value="Hotdog Thioesterase"/>
    <property type="match status" value="1"/>
</dbReference>
<keyword evidence="3" id="KW-1185">Reference proteome</keyword>
<accession>A0AAX6MFF8</accession>
<proteinExistence type="predicted"/>
<sequence length="83" mass="9663">MAQNKDLKNRTRKDYPFILEYRTRCVTYEIALFEKGVEQVKAVGEYVQVFVDRSTQRPNANGMNPQLRDGLEKLHVDTNSSKL</sequence>
<evidence type="ECO:0000256" key="1">
    <source>
        <dbReference type="SAM" id="MobiDB-lite"/>
    </source>
</evidence>